<reference evidence="1" key="1">
    <citation type="submission" date="2023-04" db="EMBL/GenBank/DDBJ databases">
        <title>Sphingomonas sp. MAHUQ-71 isolated from rice field.</title>
        <authorList>
            <person name="Huq M.A."/>
        </authorList>
    </citation>
    <scope>NUCLEOTIDE SEQUENCE</scope>
    <source>
        <strain evidence="1">MAHUQ-71</strain>
    </source>
</reference>
<organism evidence="1 2">
    <name type="scientific">Sphingomonas oryzagri</name>
    <dbReference type="NCBI Taxonomy" id="3042314"/>
    <lineage>
        <taxon>Bacteria</taxon>
        <taxon>Pseudomonadati</taxon>
        <taxon>Pseudomonadota</taxon>
        <taxon>Alphaproteobacteria</taxon>
        <taxon>Sphingomonadales</taxon>
        <taxon>Sphingomonadaceae</taxon>
        <taxon>Sphingomonas</taxon>
    </lineage>
</organism>
<accession>A0ABT6N5U3</accession>
<gene>
    <name evidence="1" type="ORF">QGN17_17155</name>
</gene>
<dbReference type="Proteomes" id="UP001160625">
    <property type="component" value="Unassembled WGS sequence"/>
</dbReference>
<evidence type="ECO:0000313" key="2">
    <source>
        <dbReference type="Proteomes" id="UP001160625"/>
    </source>
</evidence>
<keyword evidence="2" id="KW-1185">Reference proteome</keyword>
<sequence length="60" mass="7089">MGEAISFDRIWRWRCNLPERHGTRCRVLARGTMNSALIEFEAVSMVSRRKRRKMHSPSTI</sequence>
<protein>
    <submittedName>
        <fullName evidence="1">Uncharacterized protein</fullName>
    </submittedName>
</protein>
<dbReference type="RefSeq" id="WP_281045830.1">
    <property type="nucleotide sequence ID" value="NZ_JARYGZ010000003.1"/>
</dbReference>
<comment type="caution">
    <text evidence="1">The sequence shown here is derived from an EMBL/GenBank/DDBJ whole genome shotgun (WGS) entry which is preliminary data.</text>
</comment>
<evidence type="ECO:0000313" key="1">
    <source>
        <dbReference type="EMBL" id="MDH7640465.1"/>
    </source>
</evidence>
<proteinExistence type="predicted"/>
<dbReference type="EMBL" id="JARYGZ010000003">
    <property type="protein sequence ID" value="MDH7640465.1"/>
    <property type="molecule type" value="Genomic_DNA"/>
</dbReference>
<name>A0ABT6N5U3_9SPHN</name>